<keyword evidence="4" id="KW-1185">Reference proteome</keyword>
<reference evidence="3 4" key="1">
    <citation type="journal article" date="2021" name="Elife">
        <title>Chloroplast acquisition without the gene transfer in kleptoplastic sea slugs, Plakobranchus ocellatus.</title>
        <authorList>
            <person name="Maeda T."/>
            <person name="Takahashi S."/>
            <person name="Yoshida T."/>
            <person name="Shimamura S."/>
            <person name="Takaki Y."/>
            <person name="Nagai Y."/>
            <person name="Toyoda A."/>
            <person name="Suzuki Y."/>
            <person name="Arimoto A."/>
            <person name="Ishii H."/>
            <person name="Satoh N."/>
            <person name="Nishiyama T."/>
            <person name="Hasebe M."/>
            <person name="Maruyama T."/>
            <person name="Minagawa J."/>
            <person name="Obokata J."/>
            <person name="Shigenobu S."/>
        </authorList>
    </citation>
    <scope>NUCLEOTIDE SEQUENCE [LARGE SCALE GENOMIC DNA]</scope>
</reference>
<dbReference type="PROSITE" id="PS50835">
    <property type="entry name" value="IG_LIKE"/>
    <property type="match status" value="1"/>
</dbReference>
<organism evidence="3 4">
    <name type="scientific">Plakobranchus ocellatus</name>
    <dbReference type="NCBI Taxonomy" id="259542"/>
    <lineage>
        <taxon>Eukaryota</taxon>
        <taxon>Metazoa</taxon>
        <taxon>Spiralia</taxon>
        <taxon>Lophotrochozoa</taxon>
        <taxon>Mollusca</taxon>
        <taxon>Gastropoda</taxon>
        <taxon>Heterobranchia</taxon>
        <taxon>Euthyneura</taxon>
        <taxon>Panpulmonata</taxon>
        <taxon>Sacoglossa</taxon>
        <taxon>Placobranchoidea</taxon>
        <taxon>Plakobranchidae</taxon>
        <taxon>Plakobranchus</taxon>
    </lineage>
</organism>
<dbReference type="SUPFAM" id="SSF48726">
    <property type="entry name" value="Immunoglobulin"/>
    <property type="match status" value="1"/>
</dbReference>
<dbReference type="Pfam" id="PF00047">
    <property type="entry name" value="ig"/>
    <property type="match status" value="1"/>
</dbReference>
<keyword evidence="3" id="KW-0378">Hydrolase</keyword>
<accession>A0AAV4DRC8</accession>
<dbReference type="Proteomes" id="UP000735302">
    <property type="component" value="Unassembled WGS sequence"/>
</dbReference>
<dbReference type="GO" id="GO:0004519">
    <property type="term" value="F:endonuclease activity"/>
    <property type="evidence" value="ECO:0007669"/>
    <property type="project" value="UniProtKB-KW"/>
</dbReference>
<evidence type="ECO:0000313" key="3">
    <source>
        <dbReference type="EMBL" id="GFO46620.1"/>
    </source>
</evidence>
<protein>
    <submittedName>
        <fullName evidence="3">Endonuclease-reverse transcriptase</fullName>
    </submittedName>
</protein>
<sequence length="576" mass="64755">MYSRRLLPLLLLLLRSSICPVKAACRPVEEGQKTTLTCSLGKKTCSTNKFLDWILDSSNTKVIACTTNECGGFHSDYGIYAIVNNNGSTLTILKVTRAGFLNMETKWICRPCTDSRREITACDKLEVYAKPENPTCAARRNMDQAGQFESLTVSCSTTKVYPKARCNFKRRTKGEMFVTINETLTYRHTQTNETPAYYRSECSVDVPVAELGEGTPSFKAFIYPDVTNGIDLVAATTVSAAANINAPFVTFTHNSTSSEYNEGDTPTFTCTAHGNPPPNLTLTRKRTTKQLASVQGNLKTAELTHTMEPLDCLDTDVYVCTGQNKHGVTTKEISIGVKSENEKDLQQLLDIVKEESEKKGLELNRKKTEVMVVSRKQELPISNIYIKGTRLKQKDQFKYLGSLISSDGRNNSEVASRIAQAKTNFQKMKTVLTNKNISIQTRRRALECYIEPILMYGCEAWTISKQTQKKLEATEMWFLRRMLRISWTAKKTNDTVLEEAHTTRLLISKIRKRQATFFGHVMRREKLENLVTTGMLEGKRSRGKQREKLIEGLTDWLKAGKSLEAIEATKDKSGGP</sequence>
<dbReference type="EMBL" id="BLXT01008200">
    <property type="protein sequence ID" value="GFO46620.1"/>
    <property type="molecule type" value="Genomic_DNA"/>
</dbReference>
<dbReference type="PANTHER" id="PTHR47027">
    <property type="entry name" value="REVERSE TRANSCRIPTASE DOMAIN-CONTAINING PROTEIN"/>
    <property type="match status" value="1"/>
</dbReference>
<keyword evidence="3" id="KW-0255">Endonuclease</keyword>
<dbReference type="InterPro" id="IPR013151">
    <property type="entry name" value="Immunoglobulin_dom"/>
</dbReference>
<dbReference type="AlphaFoldDB" id="A0AAV4DRC8"/>
<evidence type="ECO:0000259" key="2">
    <source>
        <dbReference type="PROSITE" id="PS50835"/>
    </source>
</evidence>
<dbReference type="InterPro" id="IPR036179">
    <property type="entry name" value="Ig-like_dom_sf"/>
</dbReference>
<feature type="signal peptide" evidence="1">
    <location>
        <begin position="1"/>
        <end position="23"/>
    </location>
</feature>
<evidence type="ECO:0000256" key="1">
    <source>
        <dbReference type="SAM" id="SignalP"/>
    </source>
</evidence>
<name>A0AAV4DRC8_9GAST</name>
<evidence type="ECO:0000313" key="4">
    <source>
        <dbReference type="Proteomes" id="UP000735302"/>
    </source>
</evidence>
<feature type="domain" description="Ig-like" evidence="2">
    <location>
        <begin position="247"/>
        <end position="336"/>
    </location>
</feature>
<proteinExistence type="predicted"/>
<dbReference type="PANTHER" id="PTHR47027:SF25">
    <property type="entry name" value="REVERSE TRANSCRIPTASE DOMAIN-CONTAINING PROTEIN"/>
    <property type="match status" value="1"/>
</dbReference>
<dbReference type="InterPro" id="IPR007110">
    <property type="entry name" value="Ig-like_dom"/>
</dbReference>
<dbReference type="InterPro" id="IPR013783">
    <property type="entry name" value="Ig-like_fold"/>
</dbReference>
<comment type="caution">
    <text evidence="3">The sequence shown here is derived from an EMBL/GenBank/DDBJ whole genome shotgun (WGS) entry which is preliminary data.</text>
</comment>
<dbReference type="Gene3D" id="2.60.40.10">
    <property type="entry name" value="Immunoglobulins"/>
    <property type="match status" value="1"/>
</dbReference>
<keyword evidence="1" id="KW-0732">Signal</keyword>
<feature type="chain" id="PRO_5043685723" evidence="1">
    <location>
        <begin position="24"/>
        <end position="576"/>
    </location>
</feature>
<keyword evidence="3" id="KW-0540">Nuclease</keyword>
<gene>
    <name evidence="3" type="ORF">PoB_007312500</name>
</gene>